<dbReference type="GO" id="GO:0005886">
    <property type="term" value="C:plasma membrane"/>
    <property type="evidence" value="ECO:0007669"/>
    <property type="project" value="UniProtKB-SubCell"/>
</dbReference>
<dbReference type="KEGG" id="strg:SRT_10420"/>
<evidence type="ECO:0000256" key="3">
    <source>
        <dbReference type="ARBA" id="ARBA00022448"/>
    </source>
</evidence>
<feature type="transmembrane region" description="Helical" evidence="8">
    <location>
        <begin position="101"/>
        <end position="121"/>
    </location>
</feature>
<reference evidence="10 11" key="1">
    <citation type="journal article" date="2016" name="Microbiol. Immunol.">
        <title>Complete genome sequence of Streptococcus troglodytae TKU31 isolated from the oral cavity of a chimpanzee (Pan troglodytes).</title>
        <authorList>
            <person name="Okamoto M."/>
            <person name="Naito M."/>
            <person name="Miyanohara M."/>
            <person name="Imai S."/>
            <person name="Nomura Y."/>
            <person name="Saito W."/>
            <person name="Momoi Y."/>
            <person name="Takada K."/>
            <person name="Miyabe-Nishiwaki T."/>
            <person name="Tomonaga M."/>
            <person name="Hanada N."/>
        </authorList>
    </citation>
    <scope>NUCLEOTIDE SEQUENCE [LARGE SCALE GENOMIC DNA]</scope>
    <source>
        <strain evidence="11">TKU 31</strain>
    </source>
</reference>
<evidence type="ECO:0000256" key="7">
    <source>
        <dbReference type="ARBA" id="ARBA00023136"/>
    </source>
</evidence>
<feature type="transmembrane region" description="Helical" evidence="8">
    <location>
        <begin position="257"/>
        <end position="282"/>
    </location>
</feature>
<keyword evidence="4" id="KW-1003">Cell membrane</keyword>
<dbReference type="InterPro" id="IPR051449">
    <property type="entry name" value="ABC-2_transporter_component"/>
</dbReference>
<dbReference type="GO" id="GO:0140359">
    <property type="term" value="F:ABC-type transporter activity"/>
    <property type="evidence" value="ECO:0007669"/>
    <property type="project" value="InterPro"/>
</dbReference>
<evidence type="ECO:0000256" key="1">
    <source>
        <dbReference type="ARBA" id="ARBA00004651"/>
    </source>
</evidence>
<dbReference type="Pfam" id="PF12698">
    <property type="entry name" value="ABC2_membrane_3"/>
    <property type="match status" value="1"/>
</dbReference>
<dbReference type="PANTHER" id="PTHR30294">
    <property type="entry name" value="MEMBRANE COMPONENT OF ABC TRANSPORTER YHHJ-RELATED"/>
    <property type="match status" value="1"/>
</dbReference>
<dbReference type="PROSITE" id="PS51012">
    <property type="entry name" value="ABC_TM2"/>
    <property type="match status" value="1"/>
</dbReference>
<sequence length="292" mass="33229">MITQTIKGKVDYAVVINKDFQSKVIAGKHITLDEYYNQEKDKIHYIRLFMKTYIQDMQYLAQNAGNQKKVFEKALAIYKANRLRIDNQTVENDSIAQSRSAMGFLVQFMLYMSVITAILIIEDKTSGVFFRICSSPMKLRSYILQYMLAFLMIGIMQEAIILVLIKVLFNMSLGTAPILMFILFAVFSLVCVSLGILLVSVLKKAIHAYIAIILLTTPMVMLGGCYWESNLMPEFMQKIALFIPTTWVMKEVDNLLIGSWSCVEVCKSIGILLIFSIVFLIIGMMKKVEIGK</sequence>
<keyword evidence="7 8" id="KW-0472">Membrane</keyword>
<dbReference type="InterPro" id="IPR013525">
    <property type="entry name" value="ABC2_TM"/>
</dbReference>
<comment type="similarity">
    <text evidence="2">Belongs to the ABC-2 integral membrane protein family.</text>
</comment>
<organism evidence="10 11">
    <name type="scientific">Streptococcus troglodytae</name>
    <dbReference type="NCBI Taxonomy" id="1111760"/>
    <lineage>
        <taxon>Bacteria</taxon>
        <taxon>Bacillati</taxon>
        <taxon>Bacillota</taxon>
        <taxon>Bacilli</taxon>
        <taxon>Lactobacillales</taxon>
        <taxon>Streptococcaceae</taxon>
        <taxon>Streptococcus</taxon>
    </lineage>
</organism>
<comment type="subcellular location">
    <subcellularLocation>
        <location evidence="1">Cell membrane</location>
        <topology evidence="1">Multi-pass membrane protein</topology>
    </subcellularLocation>
</comment>
<dbReference type="RefSeq" id="WP_223213980.1">
    <property type="nucleotide sequence ID" value="NZ_AP014612.1"/>
</dbReference>
<feature type="transmembrane region" description="Helical" evidence="8">
    <location>
        <begin position="177"/>
        <end position="199"/>
    </location>
</feature>
<keyword evidence="6 8" id="KW-1133">Transmembrane helix</keyword>
<accession>A0A1L7LJD1</accession>
<evidence type="ECO:0000256" key="6">
    <source>
        <dbReference type="ARBA" id="ARBA00022989"/>
    </source>
</evidence>
<evidence type="ECO:0000259" key="9">
    <source>
        <dbReference type="PROSITE" id="PS51012"/>
    </source>
</evidence>
<feature type="transmembrane region" description="Helical" evidence="8">
    <location>
        <begin position="142"/>
        <end position="165"/>
    </location>
</feature>
<protein>
    <submittedName>
        <fullName evidence="10">ABC-2 type transporter</fullName>
    </submittedName>
</protein>
<gene>
    <name evidence="10" type="ORF">SRT_10420</name>
</gene>
<evidence type="ECO:0000313" key="10">
    <source>
        <dbReference type="EMBL" id="BAQ24303.1"/>
    </source>
</evidence>
<feature type="domain" description="ABC transmembrane type-2" evidence="9">
    <location>
        <begin position="64"/>
        <end position="290"/>
    </location>
</feature>
<evidence type="ECO:0000256" key="2">
    <source>
        <dbReference type="ARBA" id="ARBA00007783"/>
    </source>
</evidence>
<keyword evidence="3" id="KW-0813">Transport</keyword>
<dbReference type="InterPro" id="IPR047817">
    <property type="entry name" value="ABC2_TM_bact-type"/>
</dbReference>
<evidence type="ECO:0000256" key="8">
    <source>
        <dbReference type="SAM" id="Phobius"/>
    </source>
</evidence>
<dbReference type="Proteomes" id="UP000217758">
    <property type="component" value="Chromosome"/>
</dbReference>
<proteinExistence type="inferred from homology"/>
<keyword evidence="5 8" id="KW-0812">Transmembrane</keyword>
<evidence type="ECO:0000256" key="4">
    <source>
        <dbReference type="ARBA" id="ARBA00022475"/>
    </source>
</evidence>
<dbReference type="EMBL" id="AP014612">
    <property type="protein sequence ID" value="BAQ24303.1"/>
    <property type="molecule type" value="Genomic_DNA"/>
</dbReference>
<name>A0A1L7LJD1_9STRE</name>
<feature type="transmembrane region" description="Helical" evidence="8">
    <location>
        <begin position="206"/>
        <end position="227"/>
    </location>
</feature>
<dbReference type="AlphaFoldDB" id="A0A1L7LJD1"/>
<evidence type="ECO:0000313" key="11">
    <source>
        <dbReference type="Proteomes" id="UP000217758"/>
    </source>
</evidence>
<evidence type="ECO:0000256" key="5">
    <source>
        <dbReference type="ARBA" id="ARBA00022692"/>
    </source>
</evidence>
<keyword evidence="11" id="KW-1185">Reference proteome</keyword>
<dbReference type="PANTHER" id="PTHR30294:SF45">
    <property type="entry name" value="LINEARMYCIN RESISTANCE PERMEASE PROTEIN LNRN"/>
    <property type="match status" value="1"/>
</dbReference>